<gene>
    <name evidence="1" type="ORF">I79_001165</name>
</gene>
<protein>
    <submittedName>
        <fullName evidence="1">Uncharacterized protein</fullName>
    </submittedName>
</protein>
<dbReference type="Proteomes" id="UP000001075">
    <property type="component" value="Unassembled WGS sequence"/>
</dbReference>
<evidence type="ECO:0000313" key="1">
    <source>
        <dbReference type="EMBL" id="EGV95944.1"/>
    </source>
</evidence>
<dbReference type="AlphaFoldDB" id="G3GU18"/>
<proteinExistence type="predicted"/>
<dbReference type="InParanoid" id="G3GU18"/>
<reference evidence="2" key="1">
    <citation type="journal article" date="2011" name="Nat. Biotechnol.">
        <title>The genomic sequence of the Chinese hamster ovary (CHO)-K1 cell line.</title>
        <authorList>
            <person name="Xu X."/>
            <person name="Nagarajan H."/>
            <person name="Lewis N.E."/>
            <person name="Pan S."/>
            <person name="Cai Z."/>
            <person name="Liu X."/>
            <person name="Chen W."/>
            <person name="Xie M."/>
            <person name="Wang W."/>
            <person name="Hammond S."/>
            <person name="Andersen M.R."/>
            <person name="Neff N."/>
            <person name="Passarelli B."/>
            <person name="Koh W."/>
            <person name="Fan H.C."/>
            <person name="Wang J."/>
            <person name="Gui Y."/>
            <person name="Lee K.H."/>
            <person name="Betenbaugh M.J."/>
            <person name="Quake S.R."/>
            <person name="Famili I."/>
            <person name="Palsson B.O."/>
            <person name="Wang J."/>
        </authorList>
    </citation>
    <scope>NUCLEOTIDE SEQUENCE [LARGE SCALE GENOMIC DNA]</scope>
    <source>
        <strain evidence="2">CHO K1 cell line</strain>
    </source>
</reference>
<evidence type="ECO:0000313" key="2">
    <source>
        <dbReference type="Proteomes" id="UP000001075"/>
    </source>
</evidence>
<organism evidence="1 2">
    <name type="scientific">Cricetulus griseus</name>
    <name type="common">Chinese hamster</name>
    <name type="synonym">Cricetulus barabensis griseus</name>
    <dbReference type="NCBI Taxonomy" id="10029"/>
    <lineage>
        <taxon>Eukaryota</taxon>
        <taxon>Metazoa</taxon>
        <taxon>Chordata</taxon>
        <taxon>Craniata</taxon>
        <taxon>Vertebrata</taxon>
        <taxon>Euteleostomi</taxon>
        <taxon>Mammalia</taxon>
        <taxon>Eutheria</taxon>
        <taxon>Euarchontoglires</taxon>
        <taxon>Glires</taxon>
        <taxon>Rodentia</taxon>
        <taxon>Myomorpha</taxon>
        <taxon>Muroidea</taxon>
        <taxon>Cricetidae</taxon>
        <taxon>Cricetinae</taxon>
        <taxon>Cricetulus</taxon>
    </lineage>
</organism>
<dbReference type="EMBL" id="JH000025">
    <property type="protein sequence ID" value="EGV95944.1"/>
    <property type="molecule type" value="Genomic_DNA"/>
</dbReference>
<sequence>MAEEGALASPGVTGLLSMEPCVFSFGRIRSEAVMTMKLGNAESQKQGISTTT</sequence>
<name>G3GU18_CRIGR</name>
<accession>G3GU18</accession>